<dbReference type="PROSITE" id="PS51257">
    <property type="entry name" value="PROKAR_LIPOPROTEIN"/>
    <property type="match status" value="1"/>
</dbReference>
<reference evidence="1 2" key="1">
    <citation type="submission" date="2015-01" db="EMBL/GenBank/DDBJ databases">
        <authorList>
            <person name="MANFREDI Pablo"/>
        </authorList>
    </citation>
    <scope>NUCLEOTIDE SEQUENCE [LARGE SCALE GENOMIC DNA]</scope>
    <source>
        <strain evidence="1 2">Ccy74</strain>
    </source>
</reference>
<dbReference type="EMBL" id="CDOG01000078">
    <property type="protein sequence ID" value="CEN41851.1"/>
    <property type="molecule type" value="Genomic_DNA"/>
</dbReference>
<sequence length="351" mass="39985">MMKKITIIFGLLAVACSKVEPIEVIAPQRDIDTETLKKYKSQAELEKRNVVMGMMYNWGKESGALLANTPDSLDIVVIKSGYDNITDVLKNDMQFVQQKKATKVLLGIDFEAAYQEYENVKGKEIHSEKSDKEKEWKASNERLTAQEKKEILSKIEKEVAESVANRYTEKLGKQAAEFLKIVKSNEFDGVSIEFPQNLNEVYSTENFDKFLAEIAAETGKGKSLLLVVENPYKERGVTTDVQPIDSANWIVYRQKGTQLLKNFDEQTEKWAAFRYVPSVDFTEEDLAEGFSDTKIFSPQGRPSRVFDVINWQSSNKGGVAYYHIEKNYYDIVGNVPFKTLRNAIGKIQLHK</sequence>
<accession>A0A0B7H509</accession>
<evidence type="ECO:0000313" key="2">
    <source>
        <dbReference type="Proteomes" id="UP000038083"/>
    </source>
</evidence>
<protein>
    <recommendedName>
        <fullName evidence="3">Lipoprotein</fullName>
    </recommendedName>
</protein>
<name>A0A0B7H509_9FLAO</name>
<organism evidence="1 2">
    <name type="scientific">Capnocytophaga cynodegmi</name>
    <dbReference type="NCBI Taxonomy" id="28189"/>
    <lineage>
        <taxon>Bacteria</taxon>
        <taxon>Pseudomonadati</taxon>
        <taxon>Bacteroidota</taxon>
        <taxon>Flavobacteriia</taxon>
        <taxon>Flavobacteriales</taxon>
        <taxon>Flavobacteriaceae</taxon>
        <taxon>Capnocytophaga</taxon>
    </lineage>
</organism>
<dbReference type="RefSeq" id="WP_156127386.1">
    <property type="nucleotide sequence ID" value="NZ_CDOF01000001.1"/>
</dbReference>
<dbReference type="AlphaFoldDB" id="A0A0B7H509"/>
<dbReference type="OrthoDB" id="1148384at2"/>
<evidence type="ECO:0008006" key="3">
    <source>
        <dbReference type="Google" id="ProtNLM"/>
    </source>
</evidence>
<gene>
    <name evidence="1" type="ORF">CCYN74_80058</name>
</gene>
<evidence type="ECO:0000313" key="1">
    <source>
        <dbReference type="EMBL" id="CEN41851.1"/>
    </source>
</evidence>
<proteinExistence type="predicted"/>
<dbReference type="Proteomes" id="UP000038083">
    <property type="component" value="Unassembled WGS sequence"/>
</dbReference>